<evidence type="ECO:0000313" key="4">
    <source>
        <dbReference type="Proteomes" id="UP001150266"/>
    </source>
</evidence>
<organism evidence="3 4">
    <name type="scientific">Lentinula aciculospora</name>
    <dbReference type="NCBI Taxonomy" id="153920"/>
    <lineage>
        <taxon>Eukaryota</taxon>
        <taxon>Fungi</taxon>
        <taxon>Dikarya</taxon>
        <taxon>Basidiomycota</taxon>
        <taxon>Agaricomycotina</taxon>
        <taxon>Agaricomycetes</taxon>
        <taxon>Agaricomycetidae</taxon>
        <taxon>Agaricales</taxon>
        <taxon>Marasmiineae</taxon>
        <taxon>Omphalotaceae</taxon>
        <taxon>Lentinula</taxon>
    </lineage>
</organism>
<sequence length="173" mass="19980">MALALNPAVPPSTLHSIIILDISPVRAPLADEFFSYIKAIKQIEKMKLRDEEEAARIFQEHEKDPRVVQFLLSSMNMPQSEKDYITARIPVGIISEAMHEMGSFPYAPGEAKWDGKTMILKGKNSEFIKVHYYQDIKDFFPNMRYETFDTGHFIHAEQPEKFKTLVKSFILNK</sequence>
<reference evidence="3" key="1">
    <citation type="submission" date="2022-08" db="EMBL/GenBank/DDBJ databases">
        <title>A Global Phylogenomic Analysis of the Shiitake Genus Lentinula.</title>
        <authorList>
            <consortium name="DOE Joint Genome Institute"/>
            <person name="Sierra-Patev S."/>
            <person name="Min B."/>
            <person name="Naranjo-Ortiz M."/>
            <person name="Looney B."/>
            <person name="Konkel Z."/>
            <person name="Slot J.C."/>
            <person name="Sakamoto Y."/>
            <person name="Steenwyk J.L."/>
            <person name="Rokas A."/>
            <person name="Carro J."/>
            <person name="Camarero S."/>
            <person name="Ferreira P."/>
            <person name="Molpeceres G."/>
            <person name="Ruiz-Duenas F.J."/>
            <person name="Serrano A."/>
            <person name="Henrissat B."/>
            <person name="Drula E."/>
            <person name="Hughes K.W."/>
            <person name="Mata J.L."/>
            <person name="Ishikawa N.K."/>
            <person name="Vargas-Isla R."/>
            <person name="Ushijima S."/>
            <person name="Smith C.A."/>
            <person name="Ahrendt S."/>
            <person name="Andreopoulos W."/>
            <person name="He G."/>
            <person name="Labutti K."/>
            <person name="Lipzen A."/>
            <person name="Ng V."/>
            <person name="Riley R."/>
            <person name="Sandor L."/>
            <person name="Barry K."/>
            <person name="Martinez A.T."/>
            <person name="Xiao Y."/>
            <person name="Gibbons J.G."/>
            <person name="Terashima K."/>
            <person name="Grigoriev I.V."/>
            <person name="Hibbett D.S."/>
        </authorList>
    </citation>
    <scope>NUCLEOTIDE SEQUENCE</scope>
    <source>
        <strain evidence="3">JLM2183</strain>
    </source>
</reference>
<accession>A0A9W9AT17</accession>
<protein>
    <submittedName>
        <fullName evidence="3">Uncharacterized protein</fullName>
    </submittedName>
</protein>
<dbReference type="Gene3D" id="3.40.50.1820">
    <property type="entry name" value="alpha/beta hydrolase"/>
    <property type="match status" value="1"/>
</dbReference>
<evidence type="ECO:0000313" key="3">
    <source>
        <dbReference type="EMBL" id="KAJ4489883.1"/>
    </source>
</evidence>
<keyword evidence="2" id="KW-0378">Hydrolase</keyword>
<dbReference type="GO" id="GO:0005739">
    <property type="term" value="C:mitochondrion"/>
    <property type="evidence" value="ECO:0007669"/>
    <property type="project" value="TreeGrafter"/>
</dbReference>
<gene>
    <name evidence="3" type="ORF">J3R30DRAFT_1480</name>
</gene>
<dbReference type="AlphaFoldDB" id="A0A9W9AT17"/>
<dbReference type="PANTHER" id="PTHR46118:SF4">
    <property type="entry name" value="PROTEIN ABHD11"/>
    <property type="match status" value="1"/>
</dbReference>
<dbReference type="OrthoDB" id="8119704at2759"/>
<comment type="similarity">
    <text evidence="1">Belongs to the AB hydrolase superfamily.</text>
</comment>
<evidence type="ECO:0000256" key="1">
    <source>
        <dbReference type="ARBA" id="ARBA00008645"/>
    </source>
</evidence>
<dbReference type="PANTHER" id="PTHR46118">
    <property type="entry name" value="PROTEIN ABHD11"/>
    <property type="match status" value="1"/>
</dbReference>
<name>A0A9W9AT17_9AGAR</name>
<proteinExistence type="inferred from homology"/>
<comment type="caution">
    <text evidence="3">The sequence shown here is derived from an EMBL/GenBank/DDBJ whole genome shotgun (WGS) entry which is preliminary data.</text>
</comment>
<dbReference type="SUPFAM" id="SSF53474">
    <property type="entry name" value="alpha/beta-Hydrolases"/>
    <property type="match status" value="1"/>
</dbReference>
<keyword evidence="4" id="KW-1185">Reference proteome</keyword>
<dbReference type="InterPro" id="IPR029058">
    <property type="entry name" value="AB_hydrolase_fold"/>
</dbReference>
<dbReference type="Proteomes" id="UP001150266">
    <property type="component" value="Unassembled WGS sequence"/>
</dbReference>
<dbReference type="EMBL" id="JAOTPV010000001">
    <property type="protein sequence ID" value="KAJ4489883.1"/>
    <property type="molecule type" value="Genomic_DNA"/>
</dbReference>
<evidence type="ECO:0000256" key="2">
    <source>
        <dbReference type="ARBA" id="ARBA00022801"/>
    </source>
</evidence>
<dbReference type="GO" id="GO:0052689">
    <property type="term" value="F:carboxylic ester hydrolase activity"/>
    <property type="evidence" value="ECO:0007669"/>
    <property type="project" value="TreeGrafter"/>
</dbReference>